<dbReference type="Proteomes" id="UP000648482">
    <property type="component" value="Unassembled WGS sequence"/>
</dbReference>
<proteinExistence type="predicted"/>
<accession>A0ABR9DU26</accession>
<gene>
    <name evidence="1" type="ORF">PALI_a3496</name>
</gene>
<reference evidence="1 2" key="1">
    <citation type="submission" date="2015-06" db="EMBL/GenBank/DDBJ databases">
        <title>Genome sequence of Pseudoalteromonas aliena.</title>
        <authorList>
            <person name="Xie B.-B."/>
            <person name="Rong J.-C."/>
            <person name="Qin Q.-L."/>
            <person name="Zhang Y.-Z."/>
        </authorList>
    </citation>
    <scope>NUCLEOTIDE SEQUENCE [LARGE SCALE GENOMIC DNA]</scope>
    <source>
        <strain evidence="1 2">SW19</strain>
    </source>
</reference>
<keyword evidence="2" id="KW-1185">Reference proteome</keyword>
<evidence type="ECO:0000313" key="1">
    <source>
        <dbReference type="EMBL" id="MBE0357857.1"/>
    </source>
</evidence>
<sequence>MFNVKLLAIYSRFRAVFSSGFAFEVKPEHITLLNNQTV</sequence>
<comment type="caution">
    <text evidence="1">The sequence shown here is derived from an EMBL/GenBank/DDBJ whole genome shotgun (WGS) entry which is preliminary data.</text>
</comment>
<dbReference type="EMBL" id="AQGU01000017">
    <property type="protein sequence ID" value="MBE0357857.1"/>
    <property type="molecule type" value="Genomic_DNA"/>
</dbReference>
<name>A0ABR9DU26_9GAMM</name>
<protein>
    <submittedName>
        <fullName evidence="1">Uncharacterized protein</fullName>
    </submittedName>
</protein>
<evidence type="ECO:0000313" key="2">
    <source>
        <dbReference type="Proteomes" id="UP000648482"/>
    </source>
</evidence>
<organism evidence="1 2">
    <name type="scientific">Pseudoalteromonas aliena SW19</name>
    <dbReference type="NCBI Taxonomy" id="1314866"/>
    <lineage>
        <taxon>Bacteria</taxon>
        <taxon>Pseudomonadati</taxon>
        <taxon>Pseudomonadota</taxon>
        <taxon>Gammaproteobacteria</taxon>
        <taxon>Alteromonadales</taxon>
        <taxon>Pseudoalteromonadaceae</taxon>
        <taxon>Pseudoalteromonas</taxon>
    </lineage>
</organism>